<keyword evidence="2" id="KW-0061">Asparagine biosynthesis</keyword>
<sequence>MCGIYFSIDKSDFLWPDAKLKYLLHSRGPDSQHSLAFSHPQKTSAENSVCLAIQSTVLSLRGDQVVSQPLQDEAAGLVLCWNGEAWKIGECPISGNDAQVIFHMLITALTQHVASSTDTRQVVITQLLASVAGPFSFVLFDQISGQVHFGRDRLGRRSLLQCQKLDSFSLCSLGTWESNDHWSEVATDGFYVINLTENTPQNGNRIRPIIQSWSSLNAQTHCSQNQNGSLSASEVIWQGHLNKELPTSDSSPLTPASYSVHEIESNLRHSLQLRILDIPSTHPNQQAEMLTSMSKIAILFSGGLDCSLIARVSHELLPCHETIDLLNVAFENPRIHNNISSPFETCPDRITGHQSVEELRRVCPNRTWRFVEIDVPYSETIENRQTIIELMKPHNTEMDLSIALALYFAARGIGKVQDAGTATRSAYRTPARVLLSGLGADELFGGYQRHATAFARSHFEGLLDELNLDISRIGKRNLGRDDRVISHWGREVRYPYLDETLFAWAMATPVWQKCGFWTSEWPHADGKSKANFLEPGKKLLRLLACKLGMQQVANEKKRAIQFGARTAKMDARKTKGTDMLS</sequence>
<feature type="domain" description="Asparagine synthetase" evidence="4">
    <location>
        <begin position="465"/>
        <end position="562"/>
    </location>
</feature>
<evidence type="ECO:0000256" key="3">
    <source>
        <dbReference type="ARBA" id="ARBA00022962"/>
    </source>
</evidence>
<dbReference type="SUPFAM" id="SSF52402">
    <property type="entry name" value="Adenine nucleotide alpha hydrolases-like"/>
    <property type="match status" value="1"/>
</dbReference>
<reference evidence="5" key="1">
    <citation type="journal article" date="2020" name="Stud. Mycol.">
        <title>101 Dothideomycetes genomes: a test case for predicting lifestyles and emergence of pathogens.</title>
        <authorList>
            <person name="Haridas S."/>
            <person name="Albert R."/>
            <person name="Binder M."/>
            <person name="Bloem J."/>
            <person name="Labutti K."/>
            <person name="Salamov A."/>
            <person name="Andreopoulos B."/>
            <person name="Baker S."/>
            <person name="Barry K."/>
            <person name="Bills G."/>
            <person name="Bluhm B."/>
            <person name="Cannon C."/>
            <person name="Castanera R."/>
            <person name="Culley D."/>
            <person name="Daum C."/>
            <person name="Ezra D."/>
            <person name="Gonzalez J."/>
            <person name="Henrissat B."/>
            <person name="Kuo A."/>
            <person name="Liang C."/>
            <person name="Lipzen A."/>
            <person name="Lutzoni F."/>
            <person name="Magnuson J."/>
            <person name="Mondo S."/>
            <person name="Nolan M."/>
            <person name="Ohm R."/>
            <person name="Pangilinan J."/>
            <person name="Park H.-J."/>
            <person name="Ramirez L."/>
            <person name="Alfaro M."/>
            <person name="Sun H."/>
            <person name="Tritt A."/>
            <person name="Yoshinaga Y."/>
            <person name="Zwiers L.-H."/>
            <person name="Turgeon B."/>
            <person name="Goodwin S."/>
            <person name="Spatafora J."/>
            <person name="Crous P."/>
            <person name="Grigoriev I."/>
        </authorList>
    </citation>
    <scope>NUCLEOTIDE SEQUENCE</scope>
    <source>
        <strain evidence="5">Tuck. ex Michener</strain>
    </source>
</reference>
<dbReference type="Proteomes" id="UP000800092">
    <property type="component" value="Unassembled WGS sequence"/>
</dbReference>
<dbReference type="GO" id="GO:0004066">
    <property type="term" value="F:asparagine synthase (glutamine-hydrolyzing) activity"/>
    <property type="evidence" value="ECO:0007669"/>
    <property type="project" value="InterPro"/>
</dbReference>
<protein>
    <submittedName>
        <fullName evidence="5">Asparagine synthase</fullName>
    </submittedName>
</protein>
<dbReference type="Gene3D" id="3.60.20.10">
    <property type="entry name" value="Glutamine Phosphoribosylpyrophosphate, subunit 1, domain 1"/>
    <property type="match status" value="1"/>
</dbReference>
<keyword evidence="3" id="KW-0315">Glutamine amidotransferase</keyword>
<feature type="domain" description="Asparagine synthetase" evidence="4">
    <location>
        <begin position="291"/>
        <end position="458"/>
    </location>
</feature>
<dbReference type="SUPFAM" id="SSF56235">
    <property type="entry name" value="N-terminal nucleophile aminohydrolases (Ntn hydrolases)"/>
    <property type="match status" value="1"/>
</dbReference>
<keyword evidence="6" id="KW-1185">Reference proteome</keyword>
<dbReference type="InterPro" id="IPR051857">
    <property type="entry name" value="Asn_synthetase_domain"/>
</dbReference>
<dbReference type="PANTHER" id="PTHR45937">
    <property type="entry name" value="ASPARAGINE SYNTHETASE DOMAIN-CONTAINING PROTEIN 1"/>
    <property type="match status" value="1"/>
</dbReference>
<dbReference type="Pfam" id="PF00733">
    <property type="entry name" value="Asn_synthase"/>
    <property type="match status" value="2"/>
</dbReference>
<dbReference type="Gene3D" id="3.40.50.620">
    <property type="entry name" value="HUPs"/>
    <property type="match status" value="1"/>
</dbReference>
<dbReference type="PANTHER" id="PTHR45937:SF1">
    <property type="entry name" value="ASPARAGINE SYNTHETASE DOMAIN-CONTAINING PROTEIN 1"/>
    <property type="match status" value="1"/>
</dbReference>
<evidence type="ECO:0000259" key="4">
    <source>
        <dbReference type="Pfam" id="PF00733"/>
    </source>
</evidence>
<name>A0A6A6H990_VIRVR</name>
<dbReference type="InterPro" id="IPR014729">
    <property type="entry name" value="Rossmann-like_a/b/a_fold"/>
</dbReference>
<keyword evidence="1" id="KW-0028">Amino-acid biosynthesis</keyword>
<dbReference type="AlphaFoldDB" id="A0A6A6H990"/>
<proteinExistence type="predicted"/>
<dbReference type="CDD" id="cd01991">
    <property type="entry name" value="Asn_synthase_B_C"/>
    <property type="match status" value="1"/>
</dbReference>
<organism evidence="5 6">
    <name type="scientific">Viridothelium virens</name>
    <name type="common">Speckled blister lichen</name>
    <name type="synonym">Trypethelium virens</name>
    <dbReference type="NCBI Taxonomy" id="1048519"/>
    <lineage>
        <taxon>Eukaryota</taxon>
        <taxon>Fungi</taxon>
        <taxon>Dikarya</taxon>
        <taxon>Ascomycota</taxon>
        <taxon>Pezizomycotina</taxon>
        <taxon>Dothideomycetes</taxon>
        <taxon>Dothideomycetes incertae sedis</taxon>
        <taxon>Trypetheliales</taxon>
        <taxon>Trypetheliaceae</taxon>
        <taxon>Viridothelium</taxon>
    </lineage>
</organism>
<dbReference type="InterPro" id="IPR029055">
    <property type="entry name" value="Ntn_hydrolases_N"/>
</dbReference>
<evidence type="ECO:0000256" key="1">
    <source>
        <dbReference type="ARBA" id="ARBA00022605"/>
    </source>
</evidence>
<gene>
    <name evidence="5" type="ORF">EV356DRAFT_446407</name>
</gene>
<dbReference type="GO" id="GO:0006529">
    <property type="term" value="P:asparagine biosynthetic process"/>
    <property type="evidence" value="ECO:0007669"/>
    <property type="project" value="UniProtKB-KW"/>
</dbReference>
<dbReference type="OrthoDB" id="10252281at2759"/>
<evidence type="ECO:0000313" key="5">
    <source>
        <dbReference type="EMBL" id="KAF2234582.1"/>
    </source>
</evidence>
<dbReference type="EMBL" id="ML991797">
    <property type="protein sequence ID" value="KAF2234582.1"/>
    <property type="molecule type" value="Genomic_DNA"/>
</dbReference>
<evidence type="ECO:0000313" key="6">
    <source>
        <dbReference type="Proteomes" id="UP000800092"/>
    </source>
</evidence>
<evidence type="ECO:0000256" key="2">
    <source>
        <dbReference type="ARBA" id="ARBA00022888"/>
    </source>
</evidence>
<accession>A0A6A6H990</accession>
<dbReference type="InterPro" id="IPR001962">
    <property type="entry name" value="Asn_synthase"/>
</dbReference>